<accession>A0A0R1MS57</accession>
<dbReference type="InterPro" id="IPR016036">
    <property type="entry name" value="Malonyl_transacylase_ACP-bd"/>
</dbReference>
<evidence type="ECO:0000259" key="6">
    <source>
        <dbReference type="SMART" id="SM00827"/>
    </source>
</evidence>
<dbReference type="Proteomes" id="UP000051330">
    <property type="component" value="Unassembled WGS sequence"/>
</dbReference>
<dbReference type="InterPro" id="IPR001227">
    <property type="entry name" value="Ac_transferase_dom_sf"/>
</dbReference>
<organism evidence="7 8">
    <name type="scientific">Schleiferilactobacillus perolens DSM 12744</name>
    <dbReference type="NCBI Taxonomy" id="1423792"/>
    <lineage>
        <taxon>Bacteria</taxon>
        <taxon>Bacillati</taxon>
        <taxon>Bacillota</taxon>
        <taxon>Bacilli</taxon>
        <taxon>Lactobacillales</taxon>
        <taxon>Lactobacillaceae</taxon>
        <taxon>Schleiferilactobacillus</taxon>
    </lineage>
</organism>
<keyword evidence="8" id="KW-1185">Reference proteome</keyword>
<evidence type="ECO:0000313" key="8">
    <source>
        <dbReference type="Proteomes" id="UP000051330"/>
    </source>
</evidence>
<protein>
    <recommendedName>
        <fullName evidence="4">Malonyl CoA-acyl carrier protein transacylase</fullName>
        <ecNumber evidence="4">2.3.1.39</ecNumber>
    </recommendedName>
</protein>
<evidence type="ECO:0000256" key="2">
    <source>
        <dbReference type="ARBA" id="ARBA00023315"/>
    </source>
</evidence>
<dbReference type="GO" id="GO:0005829">
    <property type="term" value="C:cytosol"/>
    <property type="evidence" value="ECO:0007669"/>
    <property type="project" value="TreeGrafter"/>
</dbReference>
<dbReference type="InterPro" id="IPR024925">
    <property type="entry name" value="Malonyl_CoA-ACP_transAc"/>
</dbReference>
<dbReference type="InterPro" id="IPR014043">
    <property type="entry name" value="Acyl_transferase_dom"/>
</dbReference>
<evidence type="ECO:0000256" key="5">
    <source>
        <dbReference type="PIRSR" id="PIRSR000446-1"/>
    </source>
</evidence>
<dbReference type="InterPro" id="IPR016035">
    <property type="entry name" value="Acyl_Trfase/lysoPLipase"/>
</dbReference>
<reference evidence="7 8" key="1">
    <citation type="journal article" date="2015" name="Genome Announc.">
        <title>Expanding the biotechnology potential of lactobacilli through comparative genomics of 213 strains and associated genera.</title>
        <authorList>
            <person name="Sun Z."/>
            <person name="Harris H.M."/>
            <person name="McCann A."/>
            <person name="Guo C."/>
            <person name="Argimon S."/>
            <person name="Zhang W."/>
            <person name="Yang X."/>
            <person name="Jeffery I.B."/>
            <person name="Cooney J.C."/>
            <person name="Kagawa T.F."/>
            <person name="Liu W."/>
            <person name="Song Y."/>
            <person name="Salvetti E."/>
            <person name="Wrobel A."/>
            <person name="Rasinkangas P."/>
            <person name="Parkhill J."/>
            <person name="Rea M.C."/>
            <person name="O'Sullivan O."/>
            <person name="Ritari J."/>
            <person name="Douillard F.P."/>
            <person name="Paul Ross R."/>
            <person name="Yang R."/>
            <person name="Briner A.E."/>
            <person name="Felis G.E."/>
            <person name="de Vos W.M."/>
            <person name="Barrangou R."/>
            <person name="Klaenhammer T.R."/>
            <person name="Caufield P.W."/>
            <person name="Cui Y."/>
            <person name="Zhang H."/>
            <person name="O'Toole P.W."/>
        </authorList>
    </citation>
    <scope>NUCLEOTIDE SEQUENCE [LARGE SCALE GENOMIC DNA]</scope>
    <source>
        <strain evidence="7 8">DSM 12744</strain>
    </source>
</reference>
<dbReference type="STRING" id="1423792.FD09_GL000847"/>
<comment type="similarity">
    <text evidence="4">Belongs to the fabD family.</text>
</comment>
<keyword evidence="1 4" id="KW-0808">Transferase</keyword>
<dbReference type="PANTHER" id="PTHR42681">
    <property type="entry name" value="MALONYL-COA-ACYL CARRIER PROTEIN TRANSACYLASE, MITOCHONDRIAL"/>
    <property type="match status" value="1"/>
</dbReference>
<dbReference type="InterPro" id="IPR050858">
    <property type="entry name" value="Mal-CoA-ACP_Trans/PKS_FabD"/>
</dbReference>
<evidence type="ECO:0000256" key="1">
    <source>
        <dbReference type="ARBA" id="ARBA00022679"/>
    </source>
</evidence>
<dbReference type="Pfam" id="PF00698">
    <property type="entry name" value="Acyl_transf_1"/>
    <property type="match status" value="1"/>
</dbReference>
<evidence type="ECO:0000313" key="7">
    <source>
        <dbReference type="EMBL" id="KRL11117.1"/>
    </source>
</evidence>
<dbReference type="EC" id="2.3.1.39" evidence="4"/>
<dbReference type="GO" id="GO:0006633">
    <property type="term" value="P:fatty acid biosynthetic process"/>
    <property type="evidence" value="ECO:0007669"/>
    <property type="project" value="TreeGrafter"/>
</dbReference>
<proteinExistence type="inferred from homology"/>
<feature type="active site" evidence="5">
    <location>
        <position position="196"/>
    </location>
</feature>
<evidence type="ECO:0000256" key="3">
    <source>
        <dbReference type="ARBA" id="ARBA00048462"/>
    </source>
</evidence>
<evidence type="ECO:0000256" key="4">
    <source>
        <dbReference type="PIRNR" id="PIRNR000446"/>
    </source>
</evidence>
<dbReference type="OrthoDB" id="9805460at2"/>
<dbReference type="PIRSF" id="PIRSF000446">
    <property type="entry name" value="Mct"/>
    <property type="match status" value="1"/>
</dbReference>
<dbReference type="PATRIC" id="fig|1423792.3.peg.860"/>
<feature type="domain" description="Malonyl-CoA:ACP transacylase (MAT)" evidence="6">
    <location>
        <begin position="8"/>
        <end position="301"/>
    </location>
</feature>
<dbReference type="SMART" id="SM00827">
    <property type="entry name" value="PKS_AT"/>
    <property type="match status" value="1"/>
</dbReference>
<sequence length="306" mass="32117">MTTQWTALFSGQGQQFAGMGADLLAQEPRYQAVVQAASEALHLQLADPAVWDDPVNAPVAIVTLSLGVYQVLCQDLPLPQAGIGLSLGEYSALAASGMLSLADVFPLVQDRAAYMNEAGAKHPGVMAAVLRASATMVEEACAAATAAGTPVFPANFNTPAQTVIGGSAAGVTAVTQALKAQGVKRIVPLKMTVASHTPLMAEASMKLGQRLAHSHIQSAQFPVWSNTTQQPFTADTVTQTLTDQLVHPTHFGTCLKNAQPTTVIEVGPGTALTKFAAKTIPGMTAWHVDSMTTLNELRKNWSETNE</sequence>
<comment type="catalytic activity">
    <reaction evidence="3 4">
        <text>holo-[ACP] + malonyl-CoA = malonyl-[ACP] + CoA</text>
        <dbReference type="Rhea" id="RHEA:41792"/>
        <dbReference type="Rhea" id="RHEA-COMP:9623"/>
        <dbReference type="Rhea" id="RHEA-COMP:9685"/>
        <dbReference type="ChEBI" id="CHEBI:57287"/>
        <dbReference type="ChEBI" id="CHEBI:57384"/>
        <dbReference type="ChEBI" id="CHEBI:64479"/>
        <dbReference type="ChEBI" id="CHEBI:78449"/>
        <dbReference type="EC" id="2.3.1.39"/>
    </reaction>
</comment>
<dbReference type="SUPFAM" id="SSF55048">
    <property type="entry name" value="Probable ACP-binding domain of malonyl-CoA ACP transacylase"/>
    <property type="match status" value="1"/>
</dbReference>
<gene>
    <name evidence="7" type="ORF">FD09_GL000847</name>
</gene>
<dbReference type="PANTHER" id="PTHR42681:SF1">
    <property type="entry name" value="MALONYL-COA-ACYL CARRIER PROTEIN TRANSACYLASE, MITOCHONDRIAL"/>
    <property type="match status" value="1"/>
</dbReference>
<dbReference type="AlphaFoldDB" id="A0A0R1MS57"/>
<dbReference type="EMBL" id="AZEC01000013">
    <property type="protein sequence ID" value="KRL11117.1"/>
    <property type="molecule type" value="Genomic_DNA"/>
</dbReference>
<dbReference type="Gene3D" id="3.40.366.10">
    <property type="entry name" value="Malonyl-Coenzyme A Acyl Carrier Protein, domain 2"/>
    <property type="match status" value="1"/>
</dbReference>
<dbReference type="Gene3D" id="3.30.70.250">
    <property type="entry name" value="Malonyl-CoA ACP transacylase, ACP-binding"/>
    <property type="match status" value="1"/>
</dbReference>
<comment type="caution">
    <text evidence="7">The sequence shown here is derived from an EMBL/GenBank/DDBJ whole genome shotgun (WGS) entry which is preliminary data.</text>
</comment>
<dbReference type="GO" id="GO:0004314">
    <property type="term" value="F:[acyl-carrier-protein] S-malonyltransferase activity"/>
    <property type="evidence" value="ECO:0007669"/>
    <property type="project" value="UniProtKB-EC"/>
</dbReference>
<feature type="active site" evidence="5">
    <location>
        <position position="86"/>
    </location>
</feature>
<dbReference type="RefSeq" id="WP_057821843.1">
    <property type="nucleotide sequence ID" value="NZ_AZEC01000013.1"/>
</dbReference>
<dbReference type="SUPFAM" id="SSF52151">
    <property type="entry name" value="FabD/lysophospholipase-like"/>
    <property type="match status" value="1"/>
</dbReference>
<keyword evidence="2 4" id="KW-0012">Acyltransferase</keyword>
<name>A0A0R1MS57_9LACO</name>